<reference evidence="2 3" key="1">
    <citation type="submission" date="2023-03" db="EMBL/GenBank/DDBJ databases">
        <title>Draft genome sequence of type strain Streptomyces ferralitis JCM 14344.</title>
        <authorList>
            <person name="Klaysubun C."/>
            <person name="Duangmal K."/>
        </authorList>
    </citation>
    <scope>NUCLEOTIDE SEQUENCE [LARGE SCALE GENOMIC DNA]</scope>
    <source>
        <strain evidence="2 3">JCM 14344</strain>
    </source>
</reference>
<accession>A0ABT5ZAP9</accession>
<dbReference type="Proteomes" id="UP001220022">
    <property type="component" value="Unassembled WGS sequence"/>
</dbReference>
<gene>
    <name evidence="2" type="ORF">P2L57_35860</name>
</gene>
<comment type="caution">
    <text evidence="2">The sequence shown here is derived from an EMBL/GenBank/DDBJ whole genome shotgun (WGS) entry which is preliminary data.</text>
</comment>
<evidence type="ECO:0000313" key="3">
    <source>
        <dbReference type="Proteomes" id="UP001220022"/>
    </source>
</evidence>
<evidence type="ECO:0000313" key="2">
    <source>
        <dbReference type="EMBL" id="MDF2260899.1"/>
    </source>
</evidence>
<evidence type="ECO:0000256" key="1">
    <source>
        <dbReference type="SAM" id="MobiDB-lite"/>
    </source>
</evidence>
<protein>
    <submittedName>
        <fullName evidence="2">Uncharacterized protein</fullName>
    </submittedName>
</protein>
<keyword evidence="3" id="KW-1185">Reference proteome</keyword>
<sequence length="67" mass="6992">MTAPRRPLGTGPRTDDAPNQATALRGRTAAEQAAEAVRISAAHHAPENTPRMPSALRRTLGTGPHGT</sequence>
<organism evidence="2 3">
    <name type="scientific">Streptantibioticus ferralitis</name>
    <dbReference type="NCBI Taxonomy" id="236510"/>
    <lineage>
        <taxon>Bacteria</taxon>
        <taxon>Bacillati</taxon>
        <taxon>Actinomycetota</taxon>
        <taxon>Actinomycetes</taxon>
        <taxon>Kitasatosporales</taxon>
        <taxon>Streptomycetaceae</taxon>
        <taxon>Streptantibioticus</taxon>
    </lineage>
</organism>
<feature type="region of interest" description="Disordered" evidence="1">
    <location>
        <begin position="1"/>
        <end position="20"/>
    </location>
</feature>
<name>A0ABT5ZAP9_9ACTN</name>
<feature type="region of interest" description="Disordered" evidence="1">
    <location>
        <begin position="41"/>
        <end position="67"/>
    </location>
</feature>
<dbReference type="EMBL" id="JARHTQ010000043">
    <property type="protein sequence ID" value="MDF2260899.1"/>
    <property type="molecule type" value="Genomic_DNA"/>
</dbReference>
<proteinExistence type="predicted"/>
<dbReference type="RefSeq" id="WP_275821964.1">
    <property type="nucleotide sequence ID" value="NZ_BAAANM010000041.1"/>
</dbReference>